<dbReference type="GO" id="GO:0006355">
    <property type="term" value="P:regulation of DNA-templated transcription"/>
    <property type="evidence" value="ECO:0007669"/>
    <property type="project" value="InterPro"/>
</dbReference>
<accession>A0A450X736</accession>
<dbReference type="EMBL" id="CAADGH010000013">
    <property type="protein sequence ID" value="VFK74977.1"/>
    <property type="molecule type" value="Genomic_DNA"/>
</dbReference>
<proteinExistence type="predicted"/>
<organism evidence="2">
    <name type="scientific">Candidatus Kentrum sp. MB</name>
    <dbReference type="NCBI Taxonomy" id="2138164"/>
    <lineage>
        <taxon>Bacteria</taxon>
        <taxon>Pseudomonadati</taxon>
        <taxon>Pseudomonadota</taxon>
        <taxon>Gammaproteobacteria</taxon>
        <taxon>Candidatus Kentrum</taxon>
    </lineage>
</organism>
<dbReference type="GO" id="GO:0001046">
    <property type="term" value="F:core promoter sequence-specific DNA binding"/>
    <property type="evidence" value="ECO:0007669"/>
    <property type="project" value="TreeGrafter"/>
</dbReference>
<dbReference type="InterPro" id="IPR001387">
    <property type="entry name" value="Cro/C1-type_HTH"/>
</dbReference>
<dbReference type="AlphaFoldDB" id="A0A450X736"/>
<evidence type="ECO:0000313" key="2">
    <source>
        <dbReference type="EMBL" id="VFK25105.1"/>
    </source>
</evidence>
<dbReference type="EMBL" id="CAADFO010000011">
    <property type="protein sequence ID" value="VFK25105.1"/>
    <property type="molecule type" value="Genomic_DNA"/>
</dbReference>
<sequence length="178" mass="19755">MTTPMPHAANISFKGQRQPVGYYDGYYDDNHSENLARLAPSLENACHHFAKIAAPYLYITDDEHYNQVLTSIEALLEKASDSPADPLNAIIEMLTGAVEAYENKEDELAAFEKRATDGAADLAMVRLLMDQRDLSMDDLPEIGSKSMVSRVLSGERNLSKKHIQALSARFGIDPGMFF</sequence>
<dbReference type="PANTHER" id="PTHR40455:SF1">
    <property type="entry name" value="ANTITOXIN HIGA"/>
    <property type="match status" value="1"/>
</dbReference>
<feature type="domain" description="HTH cro/C1-type" evidence="1">
    <location>
        <begin position="125"/>
        <end position="177"/>
    </location>
</feature>
<dbReference type="CDD" id="cd00093">
    <property type="entry name" value="HTH_XRE"/>
    <property type="match status" value="1"/>
</dbReference>
<protein>
    <submittedName>
        <fullName evidence="2">HTH-type transcriptional regulator / antitoxin HigA</fullName>
    </submittedName>
</protein>
<dbReference type="SMART" id="SM00530">
    <property type="entry name" value="HTH_XRE"/>
    <property type="match status" value="1"/>
</dbReference>
<evidence type="ECO:0000313" key="4">
    <source>
        <dbReference type="EMBL" id="VFK74977.1"/>
    </source>
</evidence>
<reference evidence="2" key="1">
    <citation type="submission" date="2019-02" db="EMBL/GenBank/DDBJ databases">
        <authorList>
            <person name="Gruber-Vodicka R. H."/>
            <person name="Seah K. B. B."/>
        </authorList>
    </citation>
    <scope>NUCLEOTIDE SEQUENCE</scope>
    <source>
        <strain evidence="2">BECK_BZ197</strain>
        <strain evidence="4">BECK_BZ198</strain>
        <strain evidence="3">BECK_BZ199</strain>
    </source>
</reference>
<evidence type="ECO:0000313" key="3">
    <source>
        <dbReference type="EMBL" id="VFK29868.1"/>
    </source>
</evidence>
<dbReference type="PROSITE" id="PS50943">
    <property type="entry name" value="HTH_CROC1"/>
    <property type="match status" value="1"/>
</dbReference>
<gene>
    <name evidence="2" type="ORF">BECKMB1821G_GA0114241_101145</name>
    <name evidence="4" type="ORF">BECKMB1821H_GA0114242_101335</name>
    <name evidence="3" type="ORF">BECKMB1821I_GA0114274_101235</name>
</gene>
<dbReference type="EMBL" id="CAADFQ010000012">
    <property type="protein sequence ID" value="VFK29868.1"/>
    <property type="molecule type" value="Genomic_DNA"/>
</dbReference>
<name>A0A450X736_9GAMM</name>
<evidence type="ECO:0000259" key="1">
    <source>
        <dbReference type="PROSITE" id="PS50943"/>
    </source>
</evidence>
<dbReference type="PANTHER" id="PTHR40455">
    <property type="entry name" value="ANTITOXIN HIGA"/>
    <property type="match status" value="1"/>
</dbReference>
<dbReference type="InterPro" id="IPR010982">
    <property type="entry name" value="Lambda_DNA-bd_dom_sf"/>
</dbReference>
<dbReference type="SUPFAM" id="SSF47413">
    <property type="entry name" value="lambda repressor-like DNA-binding domains"/>
    <property type="match status" value="1"/>
</dbReference>
<dbReference type="InterPro" id="IPR039060">
    <property type="entry name" value="Antitox_HigA"/>
</dbReference>